<protein>
    <submittedName>
        <fullName evidence="1">Uncharacterized protein</fullName>
    </submittedName>
</protein>
<dbReference type="Proteomes" id="UP000547209">
    <property type="component" value="Unassembled WGS sequence"/>
</dbReference>
<evidence type="ECO:0000313" key="1">
    <source>
        <dbReference type="EMBL" id="MBB6671351.1"/>
    </source>
</evidence>
<comment type="caution">
    <text evidence="1">The sequence shown here is derived from an EMBL/GenBank/DDBJ whole genome shotgun (WGS) entry which is preliminary data.</text>
</comment>
<name>A0A7X0VF20_9BACL</name>
<proteinExistence type="predicted"/>
<dbReference type="EMBL" id="JACJVP010000020">
    <property type="protein sequence ID" value="MBB6671351.1"/>
    <property type="molecule type" value="Genomic_DNA"/>
</dbReference>
<dbReference type="AlphaFoldDB" id="A0A7X0VF20"/>
<evidence type="ECO:0000313" key="2">
    <source>
        <dbReference type="Proteomes" id="UP000547209"/>
    </source>
</evidence>
<dbReference type="RefSeq" id="WP_185142831.1">
    <property type="nucleotide sequence ID" value="NZ_JACJVP010000020.1"/>
</dbReference>
<organism evidence="1 2">
    <name type="scientific">Cohnella nanjingensis</name>
    <dbReference type="NCBI Taxonomy" id="1387779"/>
    <lineage>
        <taxon>Bacteria</taxon>
        <taxon>Bacillati</taxon>
        <taxon>Bacillota</taxon>
        <taxon>Bacilli</taxon>
        <taxon>Bacillales</taxon>
        <taxon>Paenibacillaceae</taxon>
        <taxon>Cohnella</taxon>
    </lineage>
</organism>
<gene>
    <name evidence="1" type="ORF">H7C19_11740</name>
</gene>
<keyword evidence="2" id="KW-1185">Reference proteome</keyword>
<sequence>MKANPKSSRLSKQAGMLAGQPVCVVLNDGRYYVGWVAGVESGELVLSGKQGDGRMRMSEPLRSRQAKIAGLLPAAAEGAGAAAGGAAAGGLGGFGGFGLSGLTDLFGFMQKAMPVIKMGMSMVKTIMPLLGGLK</sequence>
<accession>A0A7X0VF20</accession>
<reference evidence="1 2" key="1">
    <citation type="submission" date="2020-08" db="EMBL/GenBank/DDBJ databases">
        <title>Cohnella phylogeny.</title>
        <authorList>
            <person name="Dunlap C."/>
        </authorList>
    </citation>
    <scope>NUCLEOTIDE SEQUENCE [LARGE SCALE GENOMIC DNA]</scope>
    <source>
        <strain evidence="1 2">DSM 28246</strain>
    </source>
</reference>